<dbReference type="OrthoDB" id="3177292at2"/>
<sequence>MSEGEDRTVTWAIKAAAWAEKPYPADPSITTFAAWLGHVEAEARVTGKVTVMRDQPKMLGNHNHWACLSRLAIMHSPDLAKYIHPTHRQPLDGREGVELMNELYRRVVGRPPKARSWMAARDAAERGGVDGR</sequence>
<keyword evidence="2" id="KW-1185">Reference proteome</keyword>
<organism evidence="1 2">
    <name type="scientific">Paraeggerthella hongkongensis</name>
    <dbReference type="NCBI Taxonomy" id="230658"/>
    <lineage>
        <taxon>Bacteria</taxon>
        <taxon>Bacillati</taxon>
        <taxon>Actinomycetota</taxon>
        <taxon>Coriobacteriia</taxon>
        <taxon>Eggerthellales</taxon>
        <taxon>Eggerthellaceae</taxon>
        <taxon>Paraeggerthella</taxon>
    </lineage>
</organism>
<evidence type="ECO:0000313" key="2">
    <source>
        <dbReference type="Proteomes" id="UP000278632"/>
    </source>
</evidence>
<proteinExistence type="predicted"/>
<dbReference type="EMBL" id="QICD01000009">
    <property type="protein sequence ID" value="RNL44756.1"/>
    <property type="molecule type" value="Genomic_DNA"/>
</dbReference>
<accession>A0A3N0BBW4</accession>
<comment type="caution">
    <text evidence="1">The sequence shown here is derived from an EMBL/GenBank/DDBJ whole genome shotgun (WGS) entry which is preliminary data.</text>
</comment>
<dbReference type="AlphaFoldDB" id="A0A3N0BBW4"/>
<dbReference type="Proteomes" id="UP000278632">
    <property type="component" value="Unassembled WGS sequence"/>
</dbReference>
<protein>
    <submittedName>
        <fullName evidence="1">Uncharacterized protein</fullName>
    </submittedName>
</protein>
<reference evidence="2" key="1">
    <citation type="submission" date="2018-05" db="EMBL/GenBank/DDBJ databases">
        <title>Genome Sequencing of selected type strains of the family Eggerthellaceae.</title>
        <authorList>
            <person name="Danylec N."/>
            <person name="Stoll D.A."/>
            <person name="Doetsch A."/>
            <person name="Huch M."/>
        </authorList>
    </citation>
    <scope>NUCLEOTIDE SEQUENCE [LARGE SCALE GENOMIC DNA]</scope>
    <source>
        <strain evidence="2">DSM 16106</strain>
    </source>
</reference>
<gene>
    <name evidence="1" type="ORF">DMP08_06075</name>
</gene>
<evidence type="ECO:0000313" key="1">
    <source>
        <dbReference type="EMBL" id="RNL44756.1"/>
    </source>
</evidence>
<dbReference type="RefSeq" id="WP_123192058.1">
    <property type="nucleotide sequence ID" value="NZ_QICD01000009.1"/>
</dbReference>
<name>A0A3N0BBW4_9ACTN</name>